<keyword evidence="10" id="KW-0198">Cysteine biosynthesis</keyword>
<comment type="subcellular location">
    <subcellularLocation>
        <location evidence="1">Membrane</location>
        <topology evidence="1">Multi-pass membrane protein</topology>
    </subcellularLocation>
</comment>
<keyword evidence="2" id="KW-0813">Transport</keyword>
<dbReference type="GO" id="GO:0005886">
    <property type="term" value="C:plasma membrane"/>
    <property type="evidence" value="ECO:0007669"/>
    <property type="project" value="TreeGrafter"/>
</dbReference>
<feature type="transmembrane region" description="Helical" evidence="11">
    <location>
        <begin position="210"/>
        <end position="243"/>
    </location>
</feature>
<evidence type="ECO:0000313" key="12">
    <source>
        <dbReference type="EMBL" id="ASJ74877.1"/>
    </source>
</evidence>
<proteinExistence type="predicted"/>
<dbReference type="GO" id="GO:0019344">
    <property type="term" value="P:cysteine biosynthetic process"/>
    <property type="evidence" value="ECO:0007669"/>
    <property type="project" value="UniProtKB-KW"/>
</dbReference>
<evidence type="ECO:0000256" key="2">
    <source>
        <dbReference type="ARBA" id="ARBA00022448"/>
    </source>
</evidence>
<dbReference type="Proteomes" id="UP000250079">
    <property type="component" value="Chromosome"/>
</dbReference>
<accession>A0A2Z2P2S8</accession>
<keyword evidence="8" id="KW-0764">Sulfate transport</keyword>
<dbReference type="PANTHER" id="PTHR37468:SF1">
    <property type="entry name" value="SULFATE TRANSPORTER CYSZ"/>
    <property type="match status" value="1"/>
</dbReference>
<evidence type="ECO:0000256" key="4">
    <source>
        <dbReference type="ARBA" id="ARBA00022519"/>
    </source>
</evidence>
<gene>
    <name evidence="12" type="primary">cysZ</name>
    <name evidence="12" type="ORF">IMCC3135_24040</name>
</gene>
<keyword evidence="13" id="KW-1185">Reference proteome</keyword>
<keyword evidence="9 11" id="KW-0472">Membrane</keyword>
<dbReference type="NCBIfam" id="NF003433">
    <property type="entry name" value="PRK04949.1"/>
    <property type="match status" value="1"/>
</dbReference>
<dbReference type="PANTHER" id="PTHR37468">
    <property type="entry name" value="SULFATE TRANSPORTER CYSZ"/>
    <property type="match status" value="1"/>
</dbReference>
<dbReference type="RefSeq" id="WP_088919850.1">
    <property type="nucleotide sequence ID" value="NZ_CP018632.1"/>
</dbReference>
<evidence type="ECO:0000313" key="13">
    <source>
        <dbReference type="Proteomes" id="UP000250079"/>
    </source>
</evidence>
<keyword evidence="6 11" id="KW-0812">Transmembrane</keyword>
<dbReference type="EMBL" id="CP018632">
    <property type="protein sequence ID" value="ASJ74877.1"/>
    <property type="molecule type" value="Genomic_DNA"/>
</dbReference>
<evidence type="ECO:0000256" key="8">
    <source>
        <dbReference type="ARBA" id="ARBA00023032"/>
    </source>
</evidence>
<dbReference type="OrthoDB" id="5292355at2"/>
<dbReference type="GO" id="GO:0000103">
    <property type="term" value="P:sulfate assimilation"/>
    <property type="evidence" value="ECO:0007669"/>
    <property type="project" value="TreeGrafter"/>
</dbReference>
<protein>
    <submittedName>
        <fullName evidence="12">Sulfate transporter CysZ</fullName>
    </submittedName>
</protein>
<evidence type="ECO:0000256" key="7">
    <source>
        <dbReference type="ARBA" id="ARBA00022989"/>
    </source>
</evidence>
<feature type="transmembrane region" description="Helical" evidence="11">
    <location>
        <begin position="76"/>
        <end position="101"/>
    </location>
</feature>
<dbReference type="Pfam" id="PF07264">
    <property type="entry name" value="EI24"/>
    <property type="match status" value="1"/>
</dbReference>
<evidence type="ECO:0000256" key="5">
    <source>
        <dbReference type="ARBA" id="ARBA00022605"/>
    </source>
</evidence>
<evidence type="ECO:0000256" key="6">
    <source>
        <dbReference type="ARBA" id="ARBA00022692"/>
    </source>
</evidence>
<evidence type="ECO:0000256" key="1">
    <source>
        <dbReference type="ARBA" id="ARBA00004141"/>
    </source>
</evidence>
<feature type="transmembrane region" description="Helical" evidence="11">
    <location>
        <begin position="28"/>
        <end position="47"/>
    </location>
</feature>
<sequence>MKPIGFTESLRYLAVGWRLMRTPGLRRFVWMPLLINLAVFGLLGWWLNAWASEWLASWSVFAQLSDWWIVQAVETLLRWLFTLVLLFSMSFLFTLLANLIGAPFNGLLAERVEAHLTGNYTQPAPSLATLIRSIPRLMGSELSKLTYLIVCMIPLIIIQFIPVINLIAPLVVFLFGAWMFALEYMDYPLGNHGALFRDVRKVLGKRRRVAFGFGSGVAVLSTIPLINLFIMPVAVAGATALYVDHLRDTYPATPTS</sequence>
<keyword evidence="5" id="KW-0028">Amino-acid biosynthesis</keyword>
<dbReference type="GO" id="GO:0009675">
    <property type="term" value="F:high-affinity sulfate:proton symporter activity"/>
    <property type="evidence" value="ECO:0007669"/>
    <property type="project" value="TreeGrafter"/>
</dbReference>
<keyword evidence="4" id="KW-0997">Cell inner membrane</keyword>
<name>A0A2Z2P2S8_9GAMM</name>
<dbReference type="InterPro" id="IPR050480">
    <property type="entry name" value="CysZ-like"/>
</dbReference>
<evidence type="ECO:0000256" key="3">
    <source>
        <dbReference type="ARBA" id="ARBA00022475"/>
    </source>
</evidence>
<organism evidence="12 13">
    <name type="scientific">Granulosicoccus antarcticus IMCC3135</name>
    <dbReference type="NCBI Taxonomy" id="1192854"/>
    <lineage>
        <taxon>Bacteria</taxon>
        <taxon>Pseudomonadati</taxon>
        <taxon>Pseudomonadota</taxon>
        <taxon>Gammaproteobacteria</taxon>
        <taxon>Chromatiales</taxon>
        <taxon>Granulosicoccaceae</taxon>
        <taxon>Granulosicoccus</taxon>
    </lineage>
</organism>
<evidence type="ECO:0000256" key="9">
    <source>
        <dbReference type="ARBA" id="ARBA00023136"/>
    </source>
</evidence>
<dbReference type="KEGG" id="gai:IMCC3135_24040"/>
<keyword evidence="3" id="KW-1003">Cell membrane</keyword>
<evidence type="ECO:0000256" key="10">
    <source>
        <dbReference type="ARBA" id="ARBA00023192"/>
    </source>
</evidence>
<dbReference type="InterPro" id="IPR059112">
    <property type="entry name" value="CysZ/EI24"/>
</dbReference>
<reference evidence="12 13" key="1">
    <citation type="submission" date="2016-12" db="EMBL/GenBank/DDBJ databases">
        <authorList>
            <person name="Song W.-J."/>
            <person name="Kurnit D.M."/>
        </authorList>
    </citation>
    <scope>NUCLEOTIDE SEQUENCE [LARGE SCALE GENOMIC DNA]</scope>
    <source>
        <strain evidence="12 13">IMCC3135</strain>
    </source>
</reference>
<dbReference type="AlphaFoldDB" id="A0A2Z2P2S8"/>
<keyword evidence="7 11" id="KW-1133">Transmembrane helix</keyword>
<evidence type="ECO:0000256" key="11">
    <source>
        <dbReference type="SAM" id="Phobius"/>
    </source>
</evidence>